<sequence length="35" mass="3890">MGSPLNTLRASYLAWMKAMWSASPTQSSNIYPSKN</sequence>
<dbReference type="EMBL" id="LN899825">
    <property type="protein sequence ID" value="CUV36567.1"/>
    <property type="molecule type" value="Genomic_DNA"/>
</dbReference>
<organism evidence="1">
    <name type="scientific">Ralstonia solanacearum</name>
    <name type="common">Pseudomonas solanacearum</name>
    <dbReference type="NCBI Taxonomy" id="305"/>
    <lineage>
        <taxon>Bacteria</taxon>
        <taxon>Pseudomonadati</taxon>
        <taxon>Pseudomonadota</taxon>
        <taxon>Betaproteobacteria</taxon>
        <taxon>Burkholderiales</taxon>
        <taxon>Burkholderiaceae</taxon>
        <taxon>Ralstonia</taxon>
        <taxon>Ralstonia solanacearum species complex</taxon>
    </lineage>
</organism>
<gene>
    <name evidence="1" type="ORF">TD1301_v1_2190029</name>
</gene>
<protein>
    <submittedName>
        <fullName evidence="1">Uncharacterized protein</fullName>
    </submittedName>
</protein>
<proteinExistence type="predicted"/>
<dbReference type="AlphaFoldDB" id="A0A0S4VPT6"/>
<reference evidence="1" key="1">
    <citation type="submission" date="2015-10" db="EMBL/GenBank/DDBJ databases">
        <authorList>
            <person name="Gilbert D.G."/>
        </authorList>
    </citation>
    <scope>NUCLEOTIDE SEQUENCE</scope>
    <source>
        <strain evidence="1">Phyl III-seqv23</strain>
    </source>
</reference>
<accession>A0A0S4VPT6</accession>
<name>A0A0S4VPT6_RALSL</name>
<evidence type="ECO:0000313" key="1">
    <source>
        <dbReference type="EMBL" id="CUV36567.1"/>
    </source>
</evidence>